<feature type="transmembrane region" description="Helical" evidence="6">
    <location>
        <begin position="388"/>
        <end position="408"/>
    </location>
</feature>
<feature type="transmembrane region" description="Helical" evidence="6">
    <location>
        <begin position="57"/>
        <end position="84"/>
    </location>
</feature>
<keyword evidence="2" id="KW-1003">Cell membrane</keyword>
<keyword evidence="8" id="KW-1185">Reference proteome</keyword>
<evidence type="ECO:0000256" key="2">
    <source>
        <dbReference type="ARBA" id="ARBA00022475"/>
    </source>
</evidence>
<feature type="transmembrane region" description="Helical" evidence="6">
    <location>
        <begin position="105"/>
        <end position="124"/>
    </location>
</feature>
<evidence type="ECO:0000256" key="4">
    <source>
        <dbReference type="ARBA" id="ARBA00022989"/>
    </source>
</evidence>
<gene>
    <name evidence="7" type="ORF">SAMN05421642_11789</name>
</gene>
<proteinExistence type="predicted"/>
<evidence type="ECO:0000256" key="3">
    <source>
        <dbReference type="ARBA" id="ARBA00022692"/>
    </source>
</evidence>
<keyword evidence="4 6" id="KW-1133">Transmembrane helix</keyword>
<accession>A0A239MCH7</accession>
<evidence type="ECO:0000313" key="7">
    <source>
        <dbReference type="EMBL" id="SNT40717.1"/>
    </source>
</evidence>
<feature type="transmembrane region" description="Helical" evidence="6">
    <location>
        <begin position="281"/>
        <end position="306"/>
    </location>
</feature>
<comment type="subcellular location">
    <subcellularLocation>
        <location evidence="1">Cell membrane</location>
        <topology evidence="1">Multi-pass membrane protein</topology>
    </subcellularLocation>
</comment>
<name>A0A239MCH7_9NOCA</name>
<evidence type="ECO:0000256" key="6">
    <source>
        <dbReference type="SAM" id="Phobius"/>
    </source>
</evidence>
<dbReference type="GO" id="GO:0005886">
    <property type="term" value="C:plasma membrane"/>
    <property type="evidence" value="ECO:0007669"/>
    <property type="project" value="UniProtKB-SubCell"/>
</dbReference>
<feature type="transmembrane region" description="Helical" evidence="6">
    <location>
        <begin position="144"/>
        <end position="165"/>
    </location>
</feature>
<protein>
    <submittedName>
        <fullName evidence="7">Membrane protein involved in the export of O-antigen and teichoic acid</fullName>
    </submittedName>
</protein>
<dbReference type="Proteomes" id="UP000198327">
    <property type="component" value="Unassembled WGS sequence"/>
</dbReference>
<feature type="transmembrane region" description="Helical" evidence="6">
    <location>
        <begin position="28"/>
        <end position="51"/>
    </location>
</feature>
<feature type="transmembrane region" description="Helical" evidence="6">
    <location>
        <begin position="242"/>
        <end position="261"/>
    </location>
</feature>
<dbReference type="AlphaFoldDB" id="A0A239MCH7"/>
<dbReference type="RefSeq" id="WP_089250893.1">
    <property type="nucleotide sequence ID" value="NZ_FZOW01000017.1"/>
</dbReference>
<dbReference type="OrthoDB" id="3728782at2"/>
<sequence>MTGRHRKPEEDQPGLDATERRAVVLSTVFRIAGTPIVAVAGLISAGLVIRATGPSTYGVVALVATVGLLLPFADLGIGAVVTSAASRSRDPATDPYALAVIRRSYRVLSAVAGVVAVVAISIMMFDGWGTLIGSRTGPDDRVVITLAVILFGLTIPAGLGLRILIGVDRAPLVVLVMVSNSLFALVLTALMYFSGVQGIWYVLPPLAGALLGNLTGTVVALRVSGLGLAVFDRDPRAVSTTGLLEGSLWLFLVSVGIPFGLQVQRVVLSHLSDPLELSRYALMAQLYGLCWSVFSMAALAFWPIFVKRRGDVTETVRLWLASTMIFGLLAAIASVPLVVVSPWLADVLSGGTIDVSSTLAAAFAVLLIAQCFHLPSGMLLTKPTEARWQAGCLGAMAVVTTAGAIWVAPAHGAAGVVLVTAAAVIACQFIPDIAWIPRIVGRREVVDVKAPVLV</sequence>
<dbReference type="PANTHER" id="PTHR30250">
    <property type="entry name" value="PST FAMILY PREDICTED COLANIC ACID TRANSPORTER"/>
    <property type="match status" value="1"/>
</dbReference>
<dbReference type="InterPro" id="IPR002797">
    <property type="entry name" value="Polysacc_synth"/>
</dbReference>
<dbReference type="Pfam" id="PF01943">
    <property type="entry name" value="Polysacc_synt"/>
    <property type="match status" value="1"/>
</dbReference>
<feature type="transmembrane region" description="Helical" evidence="6">
    <location>
        <begin position="172"/>
        <end position="193"/>
    </location>
</feature>
<feature type="transmembrane region" description="Helical" evidence="6">
    <location>
        <begin position="318"/>
        <end position="339"/>
    </location>
</feature>
<keyword evidence="5 6" id="KW-0472">Membrane</keyword>
<organism evidence="7 8">
    <name type="scientific">Rhodococcoides kyotonense</name>
    <dbReference type="NCBI Taxonomy" id="398843"/>
    <lineage>
        <taxon>Bacteria</taxon>
        <taxon>Bacillati</taxon>
        <taxon>Actinomycetota</taxon>
        <taxon>Actinomycetes</taxon>
        <taxon>Mycobacteriales</taxon>
        <taxon>Nocardiaceae</taxon>
        <taxon>Rhodococcoides</taxon>
    </lineage>
</organism>
<evidence type="ECO:0000256" key="1">
    <source>
        <dbReference type="ARBA" id="ARBA00004651"/>
    </source>
</evidence>
<evidence type="ECO:0000256" key="5">
    <source>
        <dbReference type="ARBA" id="ARBA00023136"/>
    </source>
</evidence>
<dbReference type="InterPro" id="IPR050833">
    <property type="entry name" value="Poly_Biosynth_Transport"/>
</dbReference>
<keyword evidence="3 6" id="KW-0812">Transmembrane</keyword>
<reference evidence="8" key="1">
    <citation type="submission" date="2017-06" db="EMBL/GenBank/DDBJ databases">
        <authorList>
            <person name="Varghese N."/>
            <person name="Submissions S."/>
        </authorList>
    </citation>
    <scope>NUCLEOTIDE SEQUENCE [LARGE SCALE GENOMIC DNA]</scope>
    <source>
        <strain evidence="8">JCM 23211</strain>
    </source>
</reference>
<dbReference type="EMBL" id="FZOW01000017">
    <property type="protein sequence ID" value="SNT40717.1"/>
    <property type="molecule type" value="Genomic_DNA"/>
</dbReference>
<dbReference type="PANTHER" id="PTHR30250:SF26">
    <property type="entry name" value="PSMA PROTEIN"/>
    <property type="match status" value="1"/>
</dbReference>
<feature type="transmembrane region" description="Helical" evidence="6">
    <location>
        <begin position="414"/>
        <end position="435"/>
    </location>
</feature>
<feature type="transmembrane region" description="Helical" evidence="6">
    <location>
        <begin position="359"/>
        <end position="381"/>
    </location>
</feature>
<feature type="transmembrane region" description="Helical" evidence="6">
    <location>
        <begin position="199"/>
        <end position="221"/>
    </location>
</feature>
<evidence type="ECO:0000313" key="8">
    <source>
        <dbReference type="Proteomes" id="UP000198327"/>
    </source>
</evidence>